<dbReference type="InterPro" id="IPR055170">
    <property type="entry name" value="GFO_IDH_MocA-like_dom"/>
</dbReference>
<name>A0ABW8URP6_9RHOB</name>
<evidence type="ECO:0000259" key="2">
    <source>
        <dbReference type="Pfam" id="PF22725"/>
    </source>
</evidence>
<evidence type="ECO:0000259" key="1">
    <source>
        <dbReference type="Pfam" id="PF01408"/>
    </source>
</evidence>
<dbReference type="InterPro" id="IPR052515">
    <property type="entry name" value="Gfo/Idh/MocA_Oxidoreductase"/>
</dbReference>
<dbReference type="SUPFAM" id="SSF51735">
    <property type="entry name" value="NAD(P)-binding Rossmann-fold domains"/>
    <property type="match status" value="1"/>
</dbReference>
<dbReference type="PANTHER" id="PTHR43249:SF1">
    <property type="entry name" value="D-GLUCOSIDE 3-DEHYDROGENASE"/>
    <property type="match status" value="1"/>
</dbReference>
<reference evidence="3 4" key="1">
    <citation type="submission" date="2024-08" db="EMBL/GenBank/DDBJ databases">
        <title>Tateyamaria sp. nov., isolated from marine algae.</title>
        <authorList>
            <person name="Choi B.J."/>
            <person name="Kim J.M."/>
            <person name="Lee J.K."/>
            <person name="Choi D.G."/>
            <person name="Bayburt H."/>
            <person name="Baek J.H."/>
            <person name="Han D.M."/>
            <person name="Jeon C.O."/>
        </authorList>
    </citation>
    <scope>NUCLEOTIDE SEQUENCE [LARGE SCALE GENOMIC DNA]</scope>
    <source>
        <strain evidence="3 4">KMU-156</strain>
    </source>
</reference>
<dbReference type="SUPFAM" id="SSF55347">
    <property type="entry name" value="Glyceraldehyde-3-phosphate dehydrogenase-like, C-terminal domain"/>
    <property type="match status" value="1"/>
</dbReference>
<evidence type="ECO:0000313" key="4">
    <source>
        <dbReference type="Proteomes" id="UP001627408"/>
    </source>
</evidence>
<dbReference type="Pfam" id="PF01408">
    <property type="entry name" value="GFO_IDH_MocA"/>
    <property type="match status" value="1"/>
</dbReference>
<dbReference type="EMBL" id="JBHDIY010000002">
    <property type="protein sequence ID" value="MFL4469550.1"/>
    <property type="molecule type" value="Genomic_DNA"/>
</dbReference>
<dbReference type="Gene3D" id="3.30.360.10">
    <property type="entry name" value="Dihydrodipicolinate Reductase, domain 2"/>
    <property type="match status" value="1"/>
</dbReference>
<dbReference type="Pfam" id="PF22725">
    <property type="entry name" value="GFO_IDH_MocA_C3"/>
    <property type="match status" value="1"/>
</dbReference>
<dbReference type="PANTHER" id="PTHR43249">
    <property type="entry name" value="UDP-N-ACETYL-2-AMINO-2-DEOXY-D-GLUCURONATE OXIDASE"/>
    <property type="match status" value="1"/>
</dbReference>
<dbReference type="InterPro" id="IPR000683">
    <property type="entry name" value="Gfo/Idh/MocA-like_OxRdtase_N"/>
</dbReference>
<dbReference type="RefSeq" id="WP_407591406.1">
    <property type="nucleotide sequence ID" value="NZ_JBHDIY010000002.1"/>
</dbReference>
<evidence type="ECO:0000313" key="3">
    <source>
        <dbReference type="EMBL" id="MFL4469550.1"/>
    </source>
</evidence>
<accession>A0ABW8URP6</accession>
<dbReference type="InterPro" id="IPR036291">
    <property type="entry name" value="NAD(P)-bd_dom_sf"/>
</dbReference>
<protein>
    <submittedName>
        <fullName evidence="3">Gfo/Idh/MocA family protein</fullName>
    </submittedName>
</protein>
<comment type="caution">
    <text evidence="3">The sequence shown here is derived from an EMBL/GenBank/DDBJ whole genome shotgun (WGS) entry which is preliminary data.</text>
</comment>
<dbReference type="Proteomes" id="UP001627408">
    <property type="component" value="Unassembled WGS sequence"/>
</dbReference>
<feature type="domain" description="Gfo/Idh/MocA-like oxidoreductase N-terminal" evidence="1">
    <location>
        <begin position="10"/>
        <end position="130"/>
    </location>
</feature>
<dbReference type="Gene3D" id="3.40.50.720">
    <property type="entry name" value="NAD(P)-binding Rossmann-like Domain"/>
    <property type="match status" value="1"/>
</dbReference>
<sequence length="353" mass="37527">MAKGTEVSMDVLLIGAGMVAQTHVLALRDNTEDLRLVSVLGRDQTRTAAFCAQASETIGSQVDAFIDLDDSLATRPDMAILITPPNARIDYAKALAQAGIPTLMEKPLERTLPAATEVVDAFARAEVPAGVCFQHRTRAASQALKAHLDAGDLGQIVHVEIRVPWWRDQAYYDAPGRGSYERDGGGVMINQAIHSLDLALWLAGPVAQVQAQMRTTPLHQMEAEDIATALLKFRSGATGVLSASTAAYPGGPESIALTTAHAQVLLQGDTLQIDWHDGRQDVIAPDDNTGTGGGADPMAFSHGWHQSVIEDFARSVKTGTSPLAPAQEALHVHAVIHAMEQATQSATLTNVPT</sequence>
<gene>
    <name evidence="3" type="ORF">ACERZ8_06590</name>
</gene>
<organism evidence="3 4">
    <name type="scientific">Tateyamaria armeniaca</name>
    <dbReference type="NCBI Taxonomy" id="2518930"/>
    <lineage>
        <taxon>Bacteria</taxon>
        <taxon>Pseudomonadati</taxon>
        <taxon>Pseudomonadota</taxon>
        <taxon>Alphaproteobacteria</taxon>
        <taxon>Rhodobacterales</taxon>
        <taxon>Roseobacteraceae</taxon>
        <taxon>Tateyamaria</taxon>
    </lineage>
</organism>
<proteinExistence type="predicted"/>
<feature type="domain" description="GFO/IDH/MocA-like oxidoreductase" evidence="2">
    <location>
        <begin position="142"/>
        <end position="251"/>
    </location>
</feature>
<keyword evidence="4" id="KW-1185">Reference proteome</keyword>